<evidence type="ECO:0000313" key="2">
    <source>
        <dbReference type="Proteomes" id="UP001153365"/>
    </source>
</evidence>
<name>A0AAV0BDT7_PHAPC</name>
<sequence length="179" mass="19935">MSRESTVAIRLYIKPWPTGKGDMLMISVIGEIERITGSGAGQAVTWHVEDLEKSYEQEWSAKHEMIADGRDGPSTLIIYLENESAAPHHHRWRINGWSSHGDIDLARRDENTGEQLEMDMRVTVAFLIYHNGMCSIPSISSGSTTGGGGRLDRAEVTEEFDIEEDSDMERALPNQSGIC</sequence>
<dbReference type="AlphaFoldDB" id="A0AAV0BDT7"/>
<dbReference type="Proteomes" id="UP001153365">
    <property type="component" value="Unassembled WGS sequence"/>
</dbReference>
<reference evidence="1" key="1">
    <citation type="submission" date="2022-06" db="EMBL/GenBank/DDBJ databases">
        <authorList>
            <consortium name="SYNGENTA / RWTH Aachen University"/>
        </authorList>
    </citation>
    <scope>NUCLEOTIDE SEQUENCE</scope>
</reference>
<comment type="caution">
    <text evidence="1">The sequence shown here is derived from an EMBL/GenBank/DDBJ whole genome shotgun (WGS) entry which is preliminary data.</text>
</comment>
<organism evidence="1 2">
    <name type="scientific">Phakopsora pachyrhizi</name>
    <name type="common">Asian soybean rust disease fungus</name>
    <dbReference type="NCBI Taxonomy" id="170000"/>
    <lineage>
        <taxon>Eukaryota</taxon>
        <taxon>Fungi</taxon>
        <taxon>Dikarya</taxon>
        <taxon>Basidiomycota</taxon>
        <taxon>Pucciniomycotina</taxon>
        <taxon>Pucciniomycetes</taxon>
        <taxon>Pucciniales</taxon>
        <taxon>Phakopsoraceae</taxon>
        <taxon>Phakopsora</taxon>
    </lineage>
</organism>
<gene>
    <name evidence="1" type="ORF">PPACK8108_LOCUS18377</name>
</gene>
<keyword evidence="2" id="KW-1185">Reference proteome</keyword>
<protein>
    <submittedName>
        <fullName evidence="1">Uncharacterized protein</fullName>
    </submittedName>
</protein>
<proteinExistence type="predicted"/>
<evidence type="ECO:0000313" key="1">
    <source>
        <dbReference type="EMBL" id="CAH7684285.1"/>
    </source>
</evidence>
<dbReference type="EMBL" id="CALTRL010005296">
    <property type="protein sequence ID" value="CAH7684285.1"/>
    <property type="molecule type" value="Genomic_DNA"/>
</dbReference>
<accession>A0AAV0BDT7</accession>